<dbReference type="Pfam" id="PF05685">
    <property type="entry name" value="Uma2"/>
    <property type="match status" value="1"/>
</dbReference>
<dbReference type="Gene3D" id="3.90.1570.10">
    <property type="entry name" value="tt1808, chain A"/>
    <property type="match status" value="1"/>
</dbReference>
<gene>
    <name evidence="2" type="ORF">FNW02_22905</name>
</gene>
<keyword evidence="3" id="KW-1185">Reference proteome</keyword>
<organism evidence="2 3">
    <name type="scientific">Komarekiella delphini-convector SJRDD-AB1</name>
    <dbReference type="NCBI Taxonomy" id="2593771"/>
    <lineage>
        <taxon>Bacteria</taxon>
        <taxon>Bacillati</taxon>
        <taxon>Cyanobacteriota</taxon>
        <taxon>Cyanophyceae</taxon>
        <taxon>Nostocales</taxon>
        <taxon>Nostocaceae</taxon>
        <taxon>Komarekiella</taxon>
        <taxon>Komarekiella delphini-convector</taxon>
    </lineage>
</organism>
<sequence length="207" mass="23917">MTQALAKLVTFDEFIQWYPENSEVHYELHDGIIIEMPKPTGEHSDIAGFLIDEFNIAIKELGKRGVWNIPKECVVKPNSDKSGYEPDIIILNRENILQETRWKTESVIEHGSTVKLIVEIASQNWRDDYYKKYSDYEEMGIAEYWIVDHSAKATKKLIGNPKLPTISVYQLIEGEYQLTQFRGNERIVSLTFPNFNLTAEEVFQAGL</sequence>
<keyword evidence="2" id="KW-0255">Endonuclease</keyword>
<dbReference type="InterPro" id="IPR011335">
    <property type="entry name" value="Restrct_endonuc-II-like"/>
</dbReference>
<reference evidence="2" key="1">
    <citation type="submission" date="2019-07" db="EMBL/GenBank/DDBJ databases">
        <title>Toxilogical consequences of a new and cryptic species of cyanobacteria (Komarekiella delphini-convector) recovered from the epidermis of a bottlenose dolphin and 1500 ft. in the air.</title>
        <authorList>
            <person name="Brown A.O."/>
            <person name="Dvorak P."/>
            <person name="Villanueva C.D."/>
            <person name="Foss A.J."/>
            <person name="Garvey A.D."/>
            <person name="Gibson Q.A."/>
            <person name="Johansen J.R."/>
            <person name="Casamatta D.A."/>
        </authorList>
    </citation>
    <scope>NUCLEOTIDE SEQUENCE</scope>
    <source>
        <strain evidence="2">SJRDD-AB1</strain>
    </source>
</reference>
<dbReference type="PANTHER" id="PTHR34107">
    <property type="entry name" value="SLL0198 PROTEIN-RELATED"/>
    <property type="match status" value="1"/>
</dbReference>
<proteinExistence type="predicted"/>
<dbReference type="SUPFAM" id="SSF52980">
    <property type="entry name" value="Restriction endonuclease-like"/>
    <property type="match status" value="1"/>
</dbReference>
<dbReference type="InterPro" id="IPR012296">
    <property type="entry name" value="Nuclease_put_TT1808"/>
</dbReference>
<protein>
    <submittedName>
        <fullName evidence="2">Uma2 family endonuclease</fullName>
    </submittedName>
</protein>
<dbReference type="InterPro" id="IPR008538">
    <property type="entry name" value="Uma2"/>
</dbReference>
<dbReference type="AlphaFoldDB" id="A0AA40VSX3"/>
<dbReference type="CDD" id="cd06260">
    <property type="entry name" value="DUF820-like"/>
    <property type="match status" value="1"/>
</dbReference>
<dbReference type="PANTHER" id="PTHR34107:SF2">
    <property type="entry name" value="SLL0888 PROTEIN"/>
    <property type="match status" value="1"/>
</dbReference>
<evidence type="ECO:0000313" key="3">
    <source>
        <dbReference type="Proteomes" id="UP001165986"/>
    </source>
</evidence>
<dbReference type="RefSeq" id="WP_191759801.1">
    <property type="nucleotide sequence ID" value="NZ_VJXY01000029.1"/>
</dbReference>
<dbReference type="GO" id="GO:0004519">
    <property type="term" value="F:endonuclease activity"/>
    <property type="evidence" value="ECO:0007669"/>
    <property type="project" value="UniProtKB-KW"/>
</dbReference>
<evidence type="ECO:0000313" key="2">
    <source>
        <dbReference type="EMBL" id="MBD6618597.1"/>
    </source>
</evidence>
<accession>A0AA40VSX3</accession>
<comment type="caution">
    <text evidence="2">The sequence shown here is derived from an EMBL/GenBank/DDBJ whole genome shotgun (WGS) entry which is preliminary data.</text>
</comment>
<dbReference type="Proteomes" id="UP001165986">
    <property type="component" value="Unassembled WGS sequence"/>
</dbReference>
<evidence type="ECO:0000259" key="1">
    <source>
        <dbReference type="Pfam" id="PF05685"/>
    </source>
</evidence>
<name>A0AA40VSX3_9NOST</name>
<keyword evidence="2" id="KW-0378">Hydrolase</keyword>
<feature type="domain" description="Putative restriction endonuclease" evidence="1">
    <location>
        <begin position="11"/>
        <end position="199"/>
    </location>
</feature>
<keyword evidence="2" id="KW-0540">Nuclease</keyword>
<dbReference type="EMBL" id="VJXY01000029">
    <property type="protein sequence ID" value="MBD6618597.1"/>
    <property type="molecule type" value="Genomic_DNA"/>
</dbReference>